<dbReference type="InterPro" id="IPR016035">
    <property type="entry name" value="Acyl_Trfase/lysoPLipase"/>
</dbReference>
<dbReference type="InterPro" id="IPR050091">
    <property type="entry name" value="PKS_NRPS_Biosynth_Enz"/>
</dbReference>
<dbReference type="Proteomes" id="UP000799444">
    <property type="component" value="Unassembled WGS sequence"/>
</dbReference>
<dbReference type="SUPFAM" id="SSF53901">
    <property type="entry name" value="Thiolase-like"/>
    <property type="match status" value="1"/>
</dbReference>
<dbReference type="GO" id="GO:0044550">
    <property type="term" value="P:secondary metabolite biosynthetic process"/>
    <property type="evidence" value="ECO:0007669"/>
    <property type="project" value="TreeGrafter"/>
</dbReference>
<dbReference type="GO" id="GO:0004312">
    <property type="term" value="F:fatty acid synthase activity"/>
    <property type="evidence" value="ECO:0007669"/>
    <property type="project" value="TreeGrafter"/>
</dbReference>
<name>A0A9P4R0E5_9PLEO</name>
<dbReference type="PROSITE" id="PS52019">
    <property type="entry name" value="PKS_MFAS_DH"/>
    <property type="match status" value="1"/>
</dbReference>
<dbReference type="SUPFAM" id="SSF55048">
    <property type="entry name" value="Probable ACP-binding domain of malonyl-CoA ACP transacylase"/>
    <property type="match status" value="1"/>
</dbReference>
<dbReference type="GO" id="GO:0004315">
    <property type="term" value="F:3-oxoacyl-[acyl-carrier-protein] synthase activity"/>
    <property type="evidence" value="ECO:0007669"/>
    <property type="project" value="InterPro"/>
</dbReference>
<dbReference type="InterPro" id="IPR030918">
    <property type="entry name" value="PT_fungal_PKS"/>
</dbReference>
<feature type="region of interest" description="C-terminal hotdog fold" evidence="4">
    <location>
        <begin position="1442"/>
        <end position="1589"/>
    </location>
</feature>
<keyword evidence="1" id="KW-0596">Phosphopantetheine</keyword>
<dbReference type="PROSITE" id="PS52004">
    <property type="entry name" value="KS3_2"/>
    <property type="match status" value="1"/>
</dbReference>
<evidence type="ECO:0000313" key="9">
    <source>
        <dbReference type="EMBL" id="KAF2735815.1"/>
    </source>
</evidence>
<feature type="region of interest" description="Disordered" evidence="5">
    <location>
        <begin position="1718"/>
        <end position="1747"/>
    </location>
</feature>
<dbReference type="SUPFAM" id="SSF47336">
    <property type="entry name" value="ACP-like"/>
    <property type="match status" value="2"/>
</dbReference>
<dbReference type="InterPro" id="IPR042104">
    <property type="entry name" value="PKS_dehydratase_sf"/>
</dbReference>
<dbReference type="SMART" id="SM00825">
    <property type="entry name" value="PKS_KS"/>
    <property type="match status" value="1"/>
</dbReference>
<dbReference type="Pfam" id="PF00109">
    <property type="entry name" value="ketoacyl-synt"/>
    <property type="match status" value="1"/>
</dbReference>
<dbReference type="OrthoDB" id="329835at2759"/>
<dbReference type="Gene3D" id="3.40.47.10">
    <property type="match status" value="1"/>
</dbReference>
<dbReference type="InterPro" id="IPR049900">
    <property type="entry name" value="PKS_mFAS_DH"/>
</dbReference>
<dbReference type="SUPFAM" id="SSF53474">
    <property type="entry name" value="alpha/beta-Hydrolases"/>
    <property type="match status" value="1"/>
</dbReference>
<dbReference type="SUPFAM" id="SSF52151">
    <property type="entry name" value="FabD/lysophospholipase-like"/>
    <property type="match status" value="1"/>
</dbReference>
<dbReference type="InterPro" id="IPR029058">
    <property type="entry name" value="AB_hydrolase_fold"/>
</dbReference>
<dbReference type="InterPro" id="IPR020841">
    <property type="entry name" value="PKS_Beta-ketoAc_synthase_dom"/>
</dbReference>
<feature type="domain" description="Carrier" evidence="6">
    <location>
        <begin position="1631"/>
        <end position="1705"/>
    </location>
</feature>
<keyword evidence="10" id="KW-1185">Reference proteome</keyword>
<dbReference type="Pfam" id="PF00550">
    <property type="entry name" value="PP-binding"/>
    <property type="match status" value="2"/>
</dbReference>
<feature type="region of interest" description="N-terminal hotdog fold" evidence="4">
    <location>
        <begin position="1281"/>
        <end position="1412"/>
    </location>
</feature>
<dbReference type="InterPro" id="IPR014030">
    <property type="entry name" value="Ketoacyl_synth_N"/>
</dbReference>
<dbReference type="InterPro" id="IPR036736">
    <property type="entry name" value="ACP-like_sf"/>
</dbReference>
<dbReference type="SMART" id="SM00824">
    <property type="entry name" value="PKS_TE"/>
    <property type="match status" value="1"/>
</dbReference>
<protein>
    <submittedName>
        <fullName evidence="9">Polyketide synthase</fullName>
    </submittedName>
</protein>
<evidence type="ECO:0000256" key="3">
    <source>
        <dbReference type="ARBA" id="ARBA00022679"/>
    </source>
</evidence>
<evidence type="ECO:0000259" key="8">
    <source>
        <dbReference type="PROSITE" id="PS52019"/>
    </source>
</evidence>
<reference evidence="9" key="1">
    <citation type="journal article" date="2020" name="Stud. Mycol.">
        <title>101 Dothideomycetes genomes: a test case for predicting lifestyles and emergence of pathogens.</title>
        <authorList>
            <person name="Haridas S."/>
            <person name="Albert R."/>
            <person name="Binder M."/>
            <person name="Bloem J."/>
            <person name="Labutti K."/>
            <person name="Salamov A."/>
            <person name="Andreopoulos B."/>
            <person name="Baker S."/>
            <person name="Barry K."/>
            <person name="Bills G."/>
            <person name="Bluhm B."/>
            <person name="Cannon C."/>
            <person name="Castanera R."/>
            <person name="Culley D."/>
            <person name="Daum C."/>
            <person name="Ezra D."/>
            <person name="Gonzalez J."/>
            <person name="Henrissat B."/>
            <person name="Kuo A."/>
            <person name="Liang C."/>
            <person name="Lipzen A."/>
            <person name="Lutzoni F."/>
            <person name="Magnuson J."/>
            <person name="Mondo S."/>
            <person name="Nolan M."/>
            <person name="Ohm R."/>
            <person name="Pangilinan J."/>
            <person name="Park H.-J."/>
            <person name="Ramirez L."/>
            <person name="Alfaro M."/>
            <person name="Sun H."/>
            <person name="Tritt A."/>
            <person name="Yoshinaga Y."/>
            <person name="Zwiers L.-H."/>
            <person name="Turgeon B."/>
            <person name="Goodwin S."/>
            <person name="Spatafora J."/>
            <person name="Crous P."/>
            <person name="Grigoriev I."/>
        </authorList>
    </citation>
    <scope>NUCLEOTIDE SEQUENCE</scope>
    <source>
        <strain evidence="9">CBS 125425</strain>
    </source>
</reference>
<dbReference type="Gene3D" id="3.40.50.1820">
    <property type="entry name" value="alpha/beta hydrolase"/>
    <property type="match status" value="1"/>
</dbReference>
<dbReference type="SMART" id="SM00827">
    <property type="entry name" value="PKS_AT"/>
    <property type="match status" value="1"/>
</dbReference>
<dbReference type="Gene3D" id="3.40.366.10">
    <property type="entry name" value="Malonyl-Coenzyme A Acyl Carrier Protein, domain 2"/>
    <property type="match status" value="2"/>
</dbReference>
<feature type="active site" description="Proton donor; for dehydratase activity" evidence="4">
    <location>
        <position position="1500"/>
    </location>
</feature>
<dbReference type="InterPro" id="IPR006162">
    <property type="entry name" value="Ppantetheine_attach_site"/>
</dbReference>
<dbReference type="Pfam" id="PF00698">
    <property type="entry name" value="Acyl_transf_1"/>
    <property type="match status" value="1"/>
</dbReference>
<dbReference type="InterPro" id="IPR018201">
    <property type="entry name" value="Ketoacyl_synth_AS"/>
</dbReference>
<dbReference type="InterPro" id="IPR016036">
    <property type="entry name" value="Malonyl_transacylase_ACP-bd"/>
</dbReference>
<dbReference type="PROSITE" id="PS50075">
    <property type="entry name" value="CARRIER"/>
    <property type="match status" value="2"/>
</dbReference>
<evidence type="ECO:0000256" key="4">
    <source>
        <dbReference type="PROSITE-ProRule" id="PRU01363"/>
    </source>
</evidence>
<feature type="domain" description="Ketosynthase family 3 (KS3)" evidence="7">
    <location>
        <begin position="363"/>
        <end position="796"/>
    </location>
</feature>
<dbReference type="GO" id="GO:0031177">
    <property type="term" value="F:phosphopantetheine binding"/>
    <property type="evidence" value="ECO:0007669"/>
    <property type="project" value="InterPro"/>
</dbReference>
<keyword evidence="2" id="KW-0597">Phosphoprotein</keyword>
<dbReference type="Pfam" id="PF00975">
    <property type="entry name" value="Thioesterase"/>
    <property type="match status" value="1"/>
</dbReference>
<evidence type="ECO:0000256" key="1">
    <source>
        <dbReference type="ARBA" id="ARBA00022450"/>
    </source>
</evidence>
<feature type="domain" description="PKS/mFAS DH" evidence="8">
    <location>
        <begin position="1281"/>
        <end position="1589"/>
    </location>
</feature>
<evidence type="ECO:0000256" key="2">
    <source>
        <dbReference type="ARBA" id="ARBA00022553"/>
    </source>
</evidence>
<comment type="caution">
    <text evidence="9">The sequence shown here is derived from an EMBL/GenBank/DDBJ whole genome shotgun (WGS) entry which is preliminary data.</text>
</comment>
<evidence type="ECO:0000313" key="10">
    <source>
        <dbReference type="Proteomes" id="UP000799444"/>
    </source>
</evidence>
<dbReference type="PANTHER" id="PTHR43775:SF45">
    <property type="entry name" value="CONIDIAL PIGMENT POLYKETIDE SYNTHASE ALB1"/>
    <property type="match status" value="1"/>
</dbReference>
<feature type="active site" description="Proton acceptor; for dehydratase activity" evidence="4">
    <location>
        <position position="1313"/>
    </location>
</feature>
<dbReference type="PROSITE" id="PS00012">
    <property type="entry name" value="PHOSPHOPANTETHEINE"/>
    <property type="match status" value="2"/>
</dbReference>
<proteinExistence type="predicted"/>
<dbReference type="PROSITE" id="PS00606">
    <property type="entry name" value="KS3_1"/>
    <property type="match status" value="1"/>
</dbReference>
<keyword evidence="3" id="KW-0808">Transferase</keyword>
<dbReference type="Pfam" id="PF02801">
    <property type="entry name" value="Ketoacyl-synt_C"/>
    <property type="match status" value="1"/>
</dbReference>
<dbReference type="NCBIfam" id="TIGR04532">
    <property type="entry name" value="PT_fungal_PKS"/>
    <property type="match status" value="1"/>
</dbReference>
<dbReference type="Pfam" id="PF16073">
    <property type="entry name" value="SAT"/>
    <property type="match status" value="1"/>
</dbReference>
<gene>
    <name evidence="9" type="ORF">EJ04DRAFT_575797</name>
</gene>
<feature type="domain" description="Carrier" evidence="6">
    <location>
        <begin position="1747"/>
        <end position="1823"/>
    </location>
</feature>
<dbReference type="Gene3D" id="3.30.70.3290">
    <property type="match status" value="1"/>
</dbReference>
<dbReference type="CDD" id="cd00833">
    <property type="entry name" value="PKS"/>
    <property type="match status" value="1"/>
</dbReference>
<dbReference type="InterPro" id="IPR020802">
    <property type="entry name" value="TesA-like"/>
</dbReference>
<evidence type="ECO:0000259" key="7">
    <source>
        <dbReference type="PROSITE" id="PS52004"/>
    </source>
</evidence>
<dbReference type="FunFam" id="3.10.129.110:FF:000001">
    <property type="entry name" value="Sterigmatocystin biosynthesis polyketide synthase"/>
    <property type="match status" value="1"/>
</dbReference>
<dbReference type="InterPro" id="IPR032088">
    <property type="entry name" value="SAT"/>
</dbReference>
<evidence type="ECO:0000259" key="6">
    <source>
        <dbReference type="PROSITE" id="PS50075"/>
    </source>
</evidence>
<dbReference type="InterPro" id="IPR016039">
    <property type="entry name" value="Thiolase-like"/>
</dbReference>
<dbReference type="InterPro" id="IPR001227">
    <property type="entry name" value="Ac_transferase_dom_sf"/>
</dbReference>
<dbReference type="Gene3D" id="1.10.1200.10">
    <property type="entry name" value="ACP-like"/>
    <property type="match status" value="2"/>
</dbReference>
<dbReference type="GO" id="GO:0006633">
    <property type="term" value="P:fatty acid biosynthetic process"/>
    <property type="evidence" value="ECO:0007669"/>
    <property type="project" value="InterPro"/>
</dbReference>
<dbReference type="InterPro" id="IPR001031">
    <property type="entry name" value="Thioesterase"/>
</dbReference>
<dbReference type="InterPro" id="IPR014043">
    <property type="entry name" value="Acyl_transferase_dom"/>
</dbReference>
<sequence length="2100" mass="231713">MPPIRHIFLFGDLTYDFRKDLLQLLHVKGCPSLADFFARLQPAIQNEIASIPRREQEWFPQSTDLVELVDNMDTTKGTPVMRFTLLCVYQLGRFLNHFGKPNAVYPTESILVGLCTGSFAAAAVATSSCVTNVVPAGVEAVVYAFRTALHSFRLAKDMETTSVPQSWSSVVTLPTQRAADLIQQYVTTKAISKRHSPFVSTIDTSNVTISGPATVVTDFLVSSNLQFHPLAIQSPFHAPHLSGDEDVDGVLARPIDEVVRLSELRIPFISSAATLVDNSNFESIIRRVIQDTLYEQVRIDKIVKVCAALAFHPEPTIFPCASSCATKFSTEVNALKDRNLSIDDALNASVRPLPGVSTRQVRNSKIAIVGFSGRFPDASSNEKLWELLRAGIDTHRTVPEDRFDWKAHYDASEATRNTSRVKYGCFMREPGQFDAPFFRMSPTEAKDTDPAQRLALMTTYEALEMAGFVTDRTPSSQRNRVGVFFGTTSDDWREVNSSQDVGTYFIPGGNRAFIPGRITFFYRFSGPSISVDTACSSSFTALHVACQSLWQGDCDTAISGGTNILTNPDNFAGLSRGHFLSTTSNCNPFDDKASGYCRADAVASLVLKRLEDAEADHDPIFGVIRTVDTNHCGQTISITRPHQGDQLALFRRILRNTNTNPLDISYVEMHGTGTQAGDAAEMSSVLSTMAPDRKRMPRHPLYLGALKANIGHSESASGVSALIKVLMMFRHDEIPPHIGIKNKINRHYPLDLQQRNVHIAFKPTPWKRPDAPVGKRISLLNNFSAAGGNTAVLLEDAPSYDRNESSDPRPSHLIAVTGNSAKSLQGNLQALLAFLNNDSEVYLPALSYTTTARCFHYKFRALFAIEDIPSLKRAITRKVAENNPSISLSKGPRRIVFMFSGQGLLYVNLGKSLFQDIPSFNQDLVRFDRISQQHGFTTFLPIVSSDTLQIEQVDTSIAHLGVVCIQMALSNLLISWGIAPSLLLGHSLGEYSALYAAGVLSASDAIYLVGIRSQLVSSSCERGTHSMLVAKTSATAVKRAVTPPCEVACFNSPTNTTISGPTEDIKHAEEILRAEGVKCVSLNLPYAFHSKQVESWSNEYETAASNIEFSAPKLPYISPLLARTVMPDKSGILNASYLPRASRSPVNFAGAIASAKDEGLLENTTWIEIGTHPACSNFVREILGPKTTAMSTLQKDTDPWRTLMSAVQTLYLDGTDINWMEYHKGFPSAHRVLQLPTYSWDLKNYWIMYRGNFCLTKGDTHERAQSRKDSASEVVLSSSVHRVLEEQNGIDKSNLLTESDIHDKRLYPILRGHQVNGAKLCPSSQYADMAFTIARYMLQANGLSSDLGLDCADMKIDRPLVADPCSKPQLLRVSASADWTLDNISMSFFTLDRASQRTYHATCAIKITQAPAKIWLQQWKRSSHLIRGRIAFLRKSVEDGDAHRLKRRLAYRLFTSIVTYEDRYQGMAEVVLNSRDLEATAQVTFQIGDEGFCWNPCWIDSLGHIAGFIMNCNEYLESTESVYINHGWSNMRCASRIEYGKTYQTYNKMHPEDDKGGMYTGDTYILEDETVVAIFEGVRFQRVPRAVLDRLLPSETPSAPTRLTNGTIASAEPLERSGIARKQSSSATAHDEHLSHFRTVISEVAGVDMSELNAETQLGDIGVDSLMSLTIASRLRAEVGIDLPSSVFVEYHTLRDIVTHIAPAGSLSTLTVVGSTTGHDDEKYSTKATPANGWHINEKHNTGPTPADGTDVIDAICLIIAQETGISAEEIDSTTNLTDLGMDSLMSLTVRSKVNELGIDIPPTTFTDSPTLESICNAIYPQTDSPSHTPTTSPSTYPRATSVILQGTPSSSKTTLFLLPDGAGVATSYISLPLIPCTLTYGLNCPWLKDLHSLPCSLPTYVSSFVHEIRRRQPVGPYNLGGWSAGGILAYEAAQQLAYAGQTTSNLILLDSPDPIGIQSPPQRMYDFLEERDLFGLKGRKAPSWLRPHFSAFIEMLDRYRPTPFPGKMPTTHMIYARDGICKNPGDPRPEIREDDPREMRWLLNNRTDFSGGGWRDLVGERAMRVSVVDGVNHYSLMADRAGTERVSWIIAEALDDGIE</sequence>
<dbReference type="InterPro" id="IPR009081">
    <property type="entry name" value="PP-bd_ACP"/>
</dbReference>
<accession>A0A9P4R0E5</accession>
<evidence type="ECO:0000256" key="5">
    <source>
        <dbReference type="SAM" id="MobiDB-lite"/>
    </source>
</evidence>
<dbReference type="InterPro" id="IPR014031">
    <property type="entry name" value="Ketoacyl_synth_C"/>
</dbReference>
<dbReference type="Gene3D" id="3.10.129.110">
    <property type="entry name" value="Polyketide synthase dehydratase"/>
    <property type="match status" value="1"/>
</dbReference>
<organism evidence="9 10">
    <name type="scientific">Polyplosphaeria fusca</name>
    <dbReference type="NCBI Taxonomy" id="682080"/>
    <lineage>
        <taxon>Eukaryota</taxon>
        <taxon>Fungi</taxon>
        <taxon>Dikarya</taxon>
        <taxon>Ascomycota</taxon>
        <taxon>Pezizomycotina</taxon>
        <taxon>Dothideomycetes</taxon>
        <taxon>Pleosporomycetidae</taxon>
        <taxon>Pleosporales</taxon>
        <taxon>Tetraplosphaeriaceae</taxon>
        <taxon>Polyplosphaeria</taxon>
    </lineage>
</organism>
<dbReference type="SMART" id="SM00823">
    <property type="entry name" value="PKS_PP"/>
    <property type="match status" value="2"/>
</dbReference>
<dbReference type="PANTHER" id="PTHR43775">
    <property type="entry name" value="FATTY ACID SYNTHASE"/>
    <property type="match status" value="1"/>
</dbReference>
<dbReference type="InterPro" id="IPR020806">
    <property type="entry name" value="PKS_PP-bd"/>
</dbReference>
<dbReference type="EMBL" id="ML996131">
    <property type="protein sequence ID" value="KAF2735815.1"/>
    <property type="molecule type" value="Genomic_DNA"/>
</dbReference>